<feature type="region of interest" description="Disordered" evidence="1">
    <location>
        <begin position="722"/>
        <end position="745"/>
    </location>
</feature>
<protein>
    <submittedName>
        <fullName evidence="2">Uncharacterized protein</fullName>
    </submittedName>
</protein>
<dbReference type="PANTHER" id="PTHR12162">
    <property type="entry name" value="NIBRIN-RELATED"/>
    <property type="match status" value="1"/>
</dbReference>
<gene>
    <name evidence="2" type="ORF">PHATR_44199</name>
</gene>
<dbReference type="RefSeq" id="XP_002186219.1">
    <property type="nucleotide sequence ID" value="XM_002186183.1"/>
</dbReference>
<proteinExistence type="predicted"/>
<reference evidence="3" key="2">
    <citation type="submission" date="2008-08" db="EMBL/GenBank/DDBJ databases">
        <authorList>
            <consortium name="Diatom Consortium"/>
            <person name="Grigoriev I."/>
            <person name="Grimwood J."/>
            <person name="Kuo A."/>
            <person name="Otillar R.P."/>
            <person name="Salamov A."/>
            <person name="Detter J.C."/>
            <person name="Lindquist E."/>
            <person name="Shapiro H."/>
            <person name="Lucas S."/>
            <person name="Glavina del Rio T."/>
            <person name="Pitluck S."/>
            <person name="Rokhsar D."/>
            <person name="Bowler C."/>
        </authorList>
    </citation>
    <scope>GENOME REANNOTATION</scope>
    <source>
        <strain evidence="3">CCAP 1055/1</strain>
    </source>
</reference>
<sequence length="778" mass="84889">MFRVDVYPCDRPLETQADGTTLQPAETLFACLGTSIHLASNSDSGRLLTIGRKKGDVLFPQDKSVSREHCLFRLICSQAIKDTIIETAGTTGTPEDKTDEQKARFAASPRNMEETKACQAADDGTCLVVEGIGKLGTYLVVEPALLEVETLSPSKRVDSKSSDSDETDDEDAIGSSLENASQLIGSLALPLSPVAAHLSSPKATLEMIGANETRVLENLSILLTENTLSTPHRVILQCGKLGSTVVITRQPLRVLRASSGKLAKPEALSVEQQQLYGVQDVTKLDDTVTHVVTPQRYPSPKQLAAWSRGITAVTRAYVEAIMNRTSHRDAWPEVTTFAPKADQSKFWNNVASSTLWPRTVLLSVKDDDFTLLARSGGATIIPLYDLDSVSTALARANEVWNDPAVRPGCFVVTESRHRELSKTFADDWGVPRVSARQMAKALTTQQPLKDGNGRVLDGDTRSLRISLPSRLTHVTSVPSQSIFGNASVTTASKSQTTKSNESAAVLTPLANNKHTKEPGFSSDIAIDAYSSGERVTSEALEKDSPEPPPKRLRSSPDVTAISDEDVALNRGDGVSSTVPKSTTTSDNESNTPEESNKANKQYRVELKKCDAIENPIPDDCKSRMSLEQISTGWFVAAPSGSKRKAYVRAKDEILEKTGYEEWIEVATTETCKGLIVPASTTTFSHYNAQDKGTGGPNFKTFRKNSIHTLKMLPQIRLRSVLPKESDHSRHQEEQLQALKHQQRKADELFRDPTRSGIQHAALEHAVSVESMFVDTLPT</sequence>
<dbReference type="GO" id="GO:0007095">
    <property type="term" value="P:mitotic G2 DNA damage checkpoint signaling"/>
    <property type="evidence" value="ECO:0007669"/>
    <property type="project" value="InterPro"/>
</dbReference>
<dbReference type="PaxDb" id="2850-Phatr44199"/>
<dbReference type="PANTHER" id="PTHR12162:SF0">
    <property type="entry name" value="NIBRIN"/>
    <property type="match status" value="1"/>
</dbReference>
<feature type="region of interest" description="Disordered" evidence="1">
    <location>
        <begin position="532"/>
        <end position="600"/>
    </location>
</feature>
<feature type="compositionally biased region" description="Low complexity" evidence="1">
    <location>
        <begin position="574"/>
        <end position="585"/>
    </location>
</feature>
<feature type="compositionally biased region" description="Basic and acidic residues" evidence="1">
    <location>
        <begin position="722"/>
        <end position="733"/>
    </location>
</feature>
<dbReference type="OrthoDB" id="10633438at2759"/>
<keyword evidence="3" id="KW-1185">Reference proteome</keyword>
<dbReference type="HOGENOM" id="CLU_347356_0_0_1"/>
<name>B5Y5N7_PHATC</name>
<evidence type="ECO:0000313" key="3">
    <source>
        <dbReference type="Proteomes" id="UP000000759"/>
    </source>
</evidence>
<dbReference type="GO" id="GO:0003684">
    <property type="term" value="F:damaged DNA binding"/>
    <property type="evidence" value="ECO:0007669"/>
    <property type="project" value="TreeGrafter"/>
</dbReference>
<organism evidence="2 3">
    <name type="scientific">Phaeodactylum tricornutum (strain CCAP 1055/1)</name>
    <dbReference type="NCBI Taxonomy" id="556484"/>
    <lineage>
        <taxon>Eukaryota</taxon>
        <taxon>Sar</taxon>
        <taxon>Stramenopiles</taxon>
        <taxon>Ochrophyta</taxon>
        <taxon>Bacillariophyta</taxon>
        <taxon>Bacillariophyceae</taxon>
        <taxon>Bacillariophycidae</taxon>
        <taxon>Naviculales</taxon>
        <taxon>Phaeodactylaceae</taxon>
        <taxon>Phaeodactylum</taxon>
    </lineage>
</organism>
<dbReference type="KEGG" id="pti:PHATR_44199"/>
<dbReference type="OMA" id="ANEVWND"/>
<accession>B5Y5N7</accession>
<dbReference type="GeneID" id="7203922"/>
<dbReference type="InParanoid" id="B5Y5N7"/>
<dbReference type="CDD" id="cd00027">
    <property type="entry name" value="BRCT"/>
    <property type="match status" value="1"/>
</dbReference>
<dbReference type="EMBL" id="CP001142">
    <property type="protein sequence ID" value="ACI65689.1"/>
    <property type="molecule type" value="Genomic_DNA"/>
</dbReference>
<evidence type="ECO:0000256" key="1">
    <source>
        <dbReference type="SAM" id="MobiDB-lite"/>
    </source>
</evidence>
<dbReference type="AlphaFoldDB" id="B5Y5N7"/>
<dbReference type="Proteomes" id="UP000000759">
    <property type="component" value="Chromosome 3"/>
</dbReference>
<evidence type="ECO:0000313" key="2">
    <source>
        <dbReference type="EMBL" id="ACI65689.1"/>
    </source>
</evidence>
<dbReference type="GO" id="GO:0030870">
    <property type="term" value="C:Mre11 complex"/>
    <property type="evidence" value="ECO:0007669"/>
    <property type="project" value="InterPro"/>
</dbReference>
<dbReference type="GO" id="GO:0000724">
    <property type="term" value="P:double-strand break repair via homologous recombination"/>
    <property type="evidence" value="ECO:0007669"/>
    <property type="project" value="TreeGrafter"/>
</dbReference>
<feature type="region of interest" description="Disordered" evidence="1">
    <location>
        <begin position="152"/>
        <end position="173"/>
    </location>
</feature>
<dbReference type="InterPro" id="IPR040227">
    <property type="entry name" value="Nibrin-rel"/>
</dbReference>
<feature type="compositionally biased region" description="Basic and acidic residues" evidence="1">
    <location>
        <begin position="535"/>
        <end position="549"/>
    </location>
</feature>
<reference evidence="2 3" key="1">
    <citation type="journal article" date="2008" name="Nature">
        <title>The Phaeodactylum genome reveals the evolutionary history of diatom genomes.</title>
        <authorList>
            <person name="Bowler C."/>
            <person name="Allen A.E."/>
            <person name="Badger J.H."/>
            <person name="Grimwood J."/>
            <person name="Jabbari K."/>
            <person name="Kuo A."/>
            <person name="Maheswari U."/>
            <person name="Martens C."/>
            <person name="Maumus F."/>
            <person name="Otillar R.P."/>
            <person name="Rayko E."/>
            <person name="Salamov A."/>
            <person name="Vandepoele K."/>
            <person name="Beszteri B."/>
            <person name="Gruber A."/>
            <person name="Heijde M."/>
            <person name="Katinka M."/>
            <person name="Mock T."/>
            <person name="Valentin K."/>
            <person name="Verret F."/>
            <person name="Berges J.A."/>
            <person name="Brownlee C."/>
            <person name="Cadoret J.P."/>
            <person name="Chiovitti A."/>
            <person name="Choi C.J."/>
            <person name="Coesel S."/>
            <person name="De Martino A."/>
            <person name="Detter J.C."/>
            <person name="Durkin C."/>
            <person name="Falciatore A."/>
            <person name="Fournet J."/>
            <person name="Haruta M."/>
            <person name="Huysman M.J."/>
            <person name="Jenkins B.D."/>
            <person name="Jiroutova K."/>
            <person name="Jorgensen R.E."/>
            <person name="Joubert Y."/>
            <person name="Kaplan A."/>
            <person name="Kroger N."/>
            <person name="Kroth P.G."/>
            <person name="La Roche J."/>
            <person name="Lindquist E."/>
            <person name="Lommer M."/>
            <person name="Martin-Jezequel V."/>
            <person name="Lopez P.J."/>
            <person name="Lucas S."/>
            <person name="Mangogna M."/>
            <person name="McGinnis K."/>
            <person name="Medlin L.K."/>
            <person name="Montsant A."/>
            <person name="Oudot-Le Secq M.P."/>
            <person name="Napoli C."/>
            <person name="Obornik M."/>
            <person name="Parker M.S."/>
            <person name="Petit J.L."/>
            <person name="Porcel B.M."/>
            <person name="Poulsen N."/>
            <person name="Robison M."/>
            <person name="Rychlewski L."/>
            <person name="Rynearson T.A."/>
            <person name="Schmutz J."/>
            <person name="Shapiro H."/>
            <person name="Siaut M."/>
            <person name="Stanley M."/>
            <person name="Sussman M.R."/>
            <person name="Taylor A.R."/>
            <person name="Vardi A."/>
            <person name="von Dassow P."/>
            <person name="Vyverman W."/>
            <person name="Willis A."/>
            <person name="Wyrwicz L.S."/>
            <person name="Rokhsar D.S."/>
            <person name="Weissenbach J."/>
            <person name="Armbrust E.V."/>
            <person name="Green B.R."/>
            <person name="Van de Peer Y."/>
            <person name="Grigoriev I.V."/>
        </authorList>
    </citation>
    <scope>NUCLEOTIDE SEQUENCE [LARGE SCALE GENOMIC DNA]</scope>
    <source>
        <strain evidence="2 3">CCAP 1055/1</strain>
    </source>
</reference>